<protein>
    <submittedName>
        <fullName evidence="1">Uncharacterized protein</fullName>
    </submittedName>
</protein>
<dbReference type="GeneID" id="25990097"/>
<reference evidence="1 2" key="1">
    <citation type="journal article" date="2012" name="Eukaryot. Cell">
        <title>Draft genome sequence of CBS 2479, the standard type strain of Trichosporon asahii.</title>
        <authorList>
            <person name="Yang R.Y."/>
            <person name="Li H.T."/>
            <person name="Zhu H."/>
            <person name="Zhou G.P."/>
            <person name="Wang M."/>
            <person name="Wang L."/>
        </authorList>
    </citation>
    <scope>NUCLEOTIDE SEQUENCE [LARGE SCALE GENOMIC DNA]</scope>
    <source>
        <strain evidence="2">ATCC 90039 / CBS 2479 / JCM 2466 / KCTC 7840 / NCYC 2677 / UAMH 7654</strain>
    </source>
</reference>
<proteinExistence type="predicted"/>
<organism evidence="1 2">
    <name type="scientific">Trichosporon asahii var. asahii (strain ATCC 90039 / CBS 2479 / JCM 2466 / KCTC 7840 / NBRC 103889/ NCYC 2677 / UAMH 7654)</name>
    <name type="common">Yeast</name>
    <dbReference type="NCBI Taxonomy" id="1186058"/>
    <lineage>
        <taxon>Eukaryota</taxon>
        <taxon>Fungi</taxon>
        <taxon>Dikarya</taxon>
        <taxon>Basidiomycota</taxon>
        <taxon>Agaricomycotina</taxon>
        <taxon>Tremellomycetes</taxon>
        <taxon>Trichosporonales</taxon>
        <taxon>Trichosporonaceae</taxon>
        <taxon>Trichosporon</taxon>
    </lineage>
</organism>
<dbReference type="HOGENOM" id="CLU_073667_0_0_1"/>
<comment type="caution">
    <text evidence="1">The sequence shown here is derived from an EMBL/GenBank/DDBJ whole genome shotgun (WGS) entry which is preliminary data.</text>
</comment>
<dbReference type="EMBL" id="ALBS01000339">
    <property type="protein sequence ID" value="EJT45053.1"/>
    <property type="molecule type" value="Genomic_DNA"/>
</dbReference>
<dbReference type="Proteomes" id="UP000002748">
    <property type="component" value="Unassembled WGS sequence"/>
</dbReference>
<dbReference type="AlphaFoldDB" id="J5Q228"/>
<sequence length="316" mass="36075">MITIDAACFPHILDNVLHQLHLSGHDATLASCRLTCSAVKRTIDSRLPRHRILSPIDPVAPPRKTSLCVNHETLLWNSDTEGWRPTAISEVADLHVTGDLYWPALSAPVPVLRVFDYRALPPPSGAETLILFPDPAYVAEQGKLNRVVELCYEASRIVINMHYDHAPPDFAFRYAPEAELRNSMYRRIGVLENPQELVLMFTPTGKAQDNLRMKTFLEDWTHSVALAVRHNLALNVVLITDGWKWSWFVREEDECLREIEDEYERFVAAFKRLMLVYLDQAPETDPESCLTRISFTTMEAYQSEVGPRTLKLMCSE</sequence>
<name>J5Q228_TRIAS</name>
<dbReference type="RefSeq" id="XP_014176210.1">
    <property type="nucleotide sequence ID" value="XM_014320735.1"/>
</dbReference>
<gene>
    <name evidence="1" type="ORF">A1Q1_06585</name>
</gene>
<evidence type="ECO:0000313" key="2">
    <source>
        <dbReference type="Proteomes" id="UP000002748"/>
    </source>
</evidence>
<evidence type="ECO:0000313" key="1">
    <source>
        <dbReference type="EMBL" id="EJT45053.1"/>
    </source>
</evidence>
<accession>J5Q228</accession>
<dbReference type="VEuPathDB" id="FungiDB:A1Q1_06585"/>
<dbReference type="KEGG" id="tasa:A1Q1_06585"/>